<accession>A0A9P9KCW1</accession>
<feature type="region of interest" description="Disordered" evidence="1">
    <location>
        <begin position="1"/>
        <end position="24"/>
    </location>
</feature>
<dbReference type="EMBL" id="JAGTJS010000014">
    <property type="protein sequence ID" value="KAH7248384.1"/>
    <property type="molecule type" value="Genomic_DNA"/>
</dbReference>
<dbReference type="OrthoDB" id="5105205at2759"/>
<dbReference type="Proteomes" id="UP000736672">
    <property type="component" value="Unassembled WGS sequence"/>
</dbReference>
<proteinExistence type="predicted"/>
<gene>
    <name evidence="2" type="ORF">B0J15DRAFT_376964</name>
</gene>
<feature type="non-terminal residue" evidence="2">
    <location>
        <position position="57"/>
    </location>
</feature>
<dbReference type="AlphaFoldDB" id="A0A9P9KCW1"/>
<comment type="caution">
    <text evidence="2">The sequence shown here is derived from an EMBL/GenBank/DDBJ whole genome shotgun (WGS) entry which is preliminary data.</text>
</comment>
<evidence type="ECO:0000256" key="1">
    <source>
        <dbReference type="SAM" id="MobiDB-lite"/>
    </source>
</evidence>
<protein>
    <recommendedName>
        <fullName evidence="4">HTH CENPB-type domain-containing protein</fullName>
    </recommendedName>
</protein>
<reference evidence="2" key="1">
    <citation type="journal article" date="2021" name="Nat. Commun.">
        <title>Genetic determinants of endophytism in the Arabidopsis root mycobiome.</title>
        <authorList>
            <person name="Mesny F."/>
            <person name="Miyauchi S."/>
            <person name="Thiergart T."/>
            <person name="Pickel B."/>
            <person name="Atanasova L."/>
            <person name="Karlsson M."/>
            <person name="Huettel B."/>
            <person name="Barry K.W."/>
            <person name="Haridas S."/>
            <person name="Chen C."/>
            <person name="Bauer D."/>
            <person name="Andreopoulos W."/>
            <person name="Pangilinan J."/>
            <person name="LaButti K."/>
            <person name="Riley R."/>
            <person name="Lipzen A."/>
            <person name="Clum A."/>
            <person name="Drula E."/>
            <person name="Henrissat B."/>
            <person name="Kohler A."/>
            <person name="Grigoriev I.V."/>
            <person name="Martin F.M."/>
            <person name="Hacquard S."/>
        </authorList>
    </citation>
    <scope>NUCLEOTIDE SEQUENCE</scope>
    <source>
        <strain evidence="2">FSSC 5 MPI-SDFR-AT-0091</strain>
    </source>
</reference>
<feature type="compositionally biased region" description="Polar residues" evidence="1">
    <location>
        <begin position="10"/>
        <end position="20"/>
    </location>
</feature>
<evidence type="ECO:0008006" key="4">
    <source>
        <dbReference type="Google" id="ProtNLM"/>
    </source>
</evidence>
<organism evidence="2 3">
    <name type="scientific">Fusarium solani</name>
    <name type="common">Filamentous fungus</name>
    <dbReference type="NCBI Taxonomy" id="169388"/>
    <lineage>
        <taxon>Eukaryota</taxon>
        <taxon>Fungi</taxon>
        <taxon>Dikarya</taxon>
        <taxon>Ascomycota</taxon>
        <taxon>Pezizomycotina</taxon>
        <taxon>Sordariomycetes</taxon>
        <taxon>Hypocreomycetidae</taxon>
        <taxon>Hypocreales</taxon>
        <taxon>Nectriaceae</taxon>
        <taxon>Fusarium</taxon>
        <taxon>Fusarium solani species complex</taxon>
    </lineage>
</organism>
<evidence type="ECO:0000313" key="3">
    <source>
        <dbReference type="Proteomes" id="UP000736672"/>
    </source>
</evidence>
<sequence>ARYGIPRSALQDQIAGTQSRQKSHEWRQKLSKQQEEKLRNWVLAQDSLGFPPTHAQV</sequence>
<evidence type="ECO:0000313" key="2">
    <source>
        <dbReference type="EMBL" id="KAH7248384.1"/>
    </source>
</evidence>
<name>A0A9P9KCW1_FUSSL</name>
<keyword evidence="3" id="KW-1185">Reference proteome</keyword>
<feature type="non-terminal residue" evidence="2">
    <location>
        <position position="1"/>
    </location>
</feature>